<dbReference type="KEGG" id="cmd:B841_09315"/>
<gene>
    <name evidence="3" type="ORF">B841_09315</name>
</gene>
<keyword evidence="4" id="KW-1185">Reference proteome</keyword>
<organism evidence="3 4">
    <name type="scientific">Corynebacterium maris DSM 45190</name>
    <dbReference type="NCBI Taxonomy" id="1224163"/>
    <lineage>
        <taxon>Bacteria</taxon>
        <taxon>Bacillati</taxon>
        <taxon>Actinomycetota</taxon>
        <taxon>Actinomycetes</taxon>
        <taxon>Mycobacteriales</taxon>
        <taxon>Corynebacteriaceae</taxon>
        <taxon>Corynebacterium</taxon>
    </lineage>
</organism>
<dbReference type="EMBL" id="CP003924">
    <property type="protein sequence ID" value="AGS35336.1"/>
    <property type="molecule type" value="Genomic_DNA"/>
</dbReference>
<evidence type="ECO:0000256" key="1">
    <source>
        <dbReference type="ARBA" id="ARBA00022679"/>
    </source>
</evidence>
<dbReference type="GO" id="GO:0009103">
    <property type="term" value="P:lipopolysaccharide biosynthetic process"/>
    <property type="evidence" value="ECO:0007669"/>
    <property type="project" value="TreeGrafter"/>
</dbReference>
<evidence type="ECO:0000259" key="2">
    <source>
        <dbReference type="Pfam" id="PF00534"/>
    </source>
</evidence>
<dbReference type="PANTHER" id="PTHR46401:SF2">
    <property type="entry name" value="GLYCOSYLTRANSFERASE WBBK-RELATED"/>
    <property type="match status" value="1"/>
</dbReference>
<dbReference type="Gene3D" id="3.40.50.2000">
    <property type="entry name" value="Glycogen Phosphorylase B"/>
    <property type="match status" value="1"/>
</dbReference>
<dbReference type="HOGENOM" id="CLU_059315_0_0_11"/>
<reference evidence="3 4" key="1">
    <citation type="submission" date="2012-11" db="EMBL/GenBank/DDBJ databases">
        <title>The complete genome sequence of Corynebacterium maris Coryn-1 (=DSM 45190).</title>
        <authorList>
            <person name="Schaffert L."/>
            <person name="Albersmeier A."/>
            <person name="Kalinowski J."/>
            <person name="Ruckert C."/>
        </authorList>
    </citation>
    <scope>NUCLEOTIDE SEQUENCE [LARGE SCALE GENOMIC DNA]</scope>
    <source>
        <strain evidence="4">Coryn-1</strain>
    </source>
</reference>
<dbReference type="SUPFAM" id="SSF53756">
    <property type="entry name" value="UDP-Glycosyltransferase/glycogen phosphorylase"/>
    <property type="match status" value="1"/>
</dbReference>
<feature type="domain" description="Glycosyl transferase family 1" evidence="2">
    <location>
        <begin position="205"/>
        <end position="347"/>
    </location>
</feature>
<name>S5TKB0_9CORY</name>
<dbReference type="eggNOG" id="COG0438">
    <property type="taxonomic scope" value="Bacteria"/>
</dbReference>
<dbReference type="OrthoDB" id="9814612at2"/>
<dbReference type="Pfam" id="PF00534">
    <property type="entry name" value="Glycos_transf_1"/>
    <property type="match status" value="1"/>
</dbReference>
<dbReference type="AlphaFoldDB" id="S5TKB0"/>
<keyword evidence="1 3" id="KW-0808">Transferase</keyword>
<evidence type="ECO:0000313" key="3">
    <source>
        <dbReference type="EMBL" id="AGS35336.1"/>
    </source>
</evidence>
<dbReference type="GO" id="GO:0016757">
    <property type="term" value="F:glycosyltransferase activity"/>
    <property type="evidence" value="ECO:0007669"/>
    <property type="project" value="InterPro"/>
</dbReference>
<dbReference type="STRING" id="1224163.B841_09315"/>
<dbReference type="PANTHER" id="PTHR46401">
    <property type="entry name" value="GLYCOSYLTRANSFERASE WBBK-RELATED"/>
    <property type="match status" value="1"/>
</dbReference>
<proteinExistence type="predicted"/>
<dbReference type="InterPro" id="IPR001296">
    <property type="entry name" value="Glyco_trans_1"/>
</dbReference>
<protein>
    <submittedName>
        <fullName evidence="3">Group 1 glycosyl transferase</fullName>
    </submittedName>
</protein>
<dbReference type="Proteomes" id="UP000015388">
    <property type="component" value="Chromosome"/>
</dbReference>
<dbReference type="PATRIC" id="fig|1224163.3.peg.1874"/>
<sequence>MTSSQTSASVDRYRVVIPTAFYVPAFLGGGPIQTLKALIEESPENFDTKVICANHDLGETAPLVERPNEWHTVGRADVRYVQDGMRPLVDAFRATSDADVVYLNSLFNPTFSLLPLALRSLGWWKDADVLVAPRGELYPGALAQKPRKKQLFLRAFKALGLPKKVVWHASTEDEAQQIRALFGADSRIAVRENETSLPRAATQRQAREQGPLRLVFASRLHPKKGLDILLTALAEVTEPVEVRIVGAFADDEYEQICDALVRELPENVSVRFCGGLPREEVLAEMRHADMMAFPTTGENFGHVIAEALSESCPVMCSENTPWTETLTAGGGVAVAPNSPEAWTAELNGYAARGAQAWADATDAAGVAYDAWRNAPKGRHVFELVRQQSVRI</sequence>
<accession>S5TKB0</accession>
<evidence type="ECO:0000313" key="4">
    <source>
        <dbReference type="Proteomes" id="UP000015388"/>
    </source>
</evidence>
<dbReference type="RefSeq" id="WP_020935269.1">
    <property type="nucleotide sequence ID" value="NC_021915.1"/>
</dbReference>